<dbReference type="SUPFAM" id="SSF52540">
    <property type="entry name" value="P-loop containing nucleoside triphosphate hydrolases"/>
    <property type="match status" value="1"/>
</dbReference>
<dbReference type="PANTHER" id="PTHR36978:SF4">
    <property type="entry name" value="P-LOOP CONTAINING NUCLEOSIDE TRIPHOSPHATE HYDROLASE PROTEIN"/>
    <property type="match status" value="1"/>
</dbReference>
<organism evidence="1 2">
    <name type="scientific">Sphaerisporangium rufum</name>
    <dbReference type="NCBI Taxonomy" id="1381558"/>
    <lineage>
        <taxon>Bacteria</taxon>
        <taxon>Bacillati</taxon>
        <taxon>Actinomycetota</taxon>
        <taxon>Actinomycetes</taxon>
        <taxon>Streptosporangiales</taxon>
        <taxon>Streptosporangiaceae</taxon>
        <taxon>Sphaerisporangium</taxon>
    </lineage>
</organism>
<gene>
    <name evidence="1" type="ORF">Sru01_21610</name>
</gene>
<dbReference type="InterPro" id="IPR040632">
    <property type="entry name" value="Sulfotransfer_4"/>
</dbReference>
<name>A0A919R022_9ACTN</name>
<protein>
    <submittedName>
        <fullName evidence="1">Sulfotransferase family protein</fullName>
    </submittedName>
</protein>
<dbReference type="PANTHER" id="PTHR36978">
    <property type="entry name" value="P-LOOP CONTAINING NUCLEOTIDE TRIPHOSPHATE HYDROLASE"/>
    <property type="match status" value="1"/>
</dbReference>
<dbReference type="EMBL" id="BOOU01000032">
    <property type="protein sequence ID" value="GII77179.1"/>
    <property type="molecule type" value="Genomic_DNA"/>
</dbReference>
<accession>A0A919R022</accession>
<sequence length="236" mass="26190">MLTVIGAGFPRTGTTSLKAALERLGFGPCYHMFEVMRNPGHVDRWLAVLSDDPPGWDQVLAGYRSAVDWPASFFWSDLAAAYPDAKIILSTRDPHRWYRSFRTLITRPRPPIEEGAEVHPALAAMARMRPVLQRMGQVTFGGDSWEFGATVPEEEQAVEVFRRHNAAVQAAVPADRLLTFDVAEGWDPLCRFLGVEVPAGEPFPHLNDTETMGRMFEEMIGGGGPVTPFDAPRPRA</sequence>
<dbReference type="RefSeq" id="WP_203983954.1">
    <property type="nucleotide sequence ID" value="NZ_BOOU01000032.1"/>
</dbReference>
<dbReference type="Gene3D" id="3.40.50.300">
    <property type="entry name" value="P-loop containing nucleotide triphosphate hydrolases"/>
    <property type="match status" value="1"/>
</dbReference>
<evidence type="ECO:0000313" key="2">
    <source>
        <dbReference type="Proteomes" id="UP000655287"/>
    </source>
</evidence>
<dbReference type="InterPro" id="IPR027417">
    <property type="entry name" value="P-loop_NTPase"/>
</dbReference>
<reference evidence="1" key="1">
    <citation type="submission" date="2021-01" db="EMBL/GenBank/DDBJ databases">
        <title>Whole genome shotgun sequence of Sphaerisporangium rufum NBRC 109079.</title>
        <authorList>
            <person name="Komaki H."/>
            <person name="Tamura T."/>
        </authorList>
    </citation>
    <scope>NUCLEOTIDE SEQUENCE</scope>
    <source>
        <strain evidence="1">NBRC 109079</strain>
    </source>
</reference>
<dbReference type="Proteomes" id="UP000655287">
    <property type="component" value="Unassembled WGS sequence"/>
</dbReference>
<keyword evidence="2" id="KW-1185">Reference proteome</keyword>
<comment type="caution">
    <text evidence="1">The sequence shown here is derived from an EMBL/GenBank/DDBJ whole genome shotgun (WGS) entry which is preliminary data.</text>
</comment>
<evidence type="ECO:0000313" key="1">
    <source>
        <dbReference type="EMBL" id="GII77179.1"/>
    </source>
</evidence>
<proteinExistence type="predicted"/>
<dbReference type="AlphaFoldDB" id="A0A919R022"/>
<dbReference type="Pfam" id="PF17784">
    <property type="entry name" value="Sulfotransfer_4"/>
    <property type="match status" value="1"/>
</dbReference>